<evidence type="ECO:0000313" key="3">
    <source>
        <dbReference type="Proteomes" id="UP001276761"/>
    </source>
</evidence>
<feature type="compositionally biased region" description="Polar residues" evidence="1">
    <location>
        <begin position="364"/>
        <end position="377"/>
    </location>
</feature>
<feature type="compositionally biased region" description="Basic and acidic residues" evidence="1">
    <location>
        <begin position="300"/>
        <end position="323"/>
    </location>
</feature>
<dbReference type="Proteomes" id="UP001276761">
    <property type="component" value="Unassembled WGS sequence"/>
</dbReference>
<name>A0AAJ2VVH4_9GAMM</name>
<organism evidence="2 3">
    <name type="scientific">Vreelandella alkaliphila</name>
    <dbReference type="NCBI Taxonomy" id="272774"/>
    <lineage>
        <taxon>Bacteria</taxon>
        <taxon>Pseudomonadati</taxon>
        <taxon>Pseudomonadota</taxon>
        <taxon>Gammaproteobacteria</taxon>
        <taxon>Oceanospirillales</taxon>
        <taxon>Halomonadaceae</taxon>
        <taxon>Vreelandella</taxon>
    </lineage>
</organism>
<feature type="region of interest" description="Disordered" evidence="1">
    <location>
        <begin position="364"/>
        <end position="404"/>
    </location>
</feature>
<feature type="region of interest" description="Disordered" evidence="1">
    <location>
        <begin position="295"/>
        <end position="323"/>
    </location>
</feature>
<evidence type="ECO:0000256" key="1">
    <source>
        <dbReference type="SAM" id="MobiDB-lite"/>
    </source>
</evidence>
<evidence type="ECO:0008006" key="4">
    <source>
        <dbReference type="Google" id="ProtNLM"/>
    </source>
</evidence>
<evidence type="ECO:0000313" key="2">
    <source>
        <dbReference type="EMBL" id="MDX5979630.1"/>
    </source>
</evidence>
<dbReference type="EMBL" id="JAWXXT010000002">
    <property type="protein sequence ID" value="MDX5979630.1"/>
    <property type="molecule type" value="Genomic_DNA"/>
</dbReference>
<gene>
    <name evidence="2" type="ORF">SIL78_18945</name>
</gene>
<accession>A0AAJ2VVH4</accession>
<sequence>MRFPNTGDQAPAKVMDFKEFERAFNTFRKDDNRIERQAAKGTLSPAAIERGIRSGLGAQVDEKQGSGQYSADELKAFRKMMQKAQKEFEGRGAKGVPVKQLIAKTTPQDVKRANQQIRYARLYQTRGDMLKFQVPASGENGYNGSYQVRIRLDGWDAMMVSGKPWKTAAKEAATGRVSIDCQCGRHQFWYRYLAGVGGYAVTPPQEKDFPKIRNPSLKGACCKHVVRVLQTLQSPTVQNVLAGEMERQADAAGYGKVGSRYLTQAEHEKLKRARPRQADQKSAAAAYRDYLKSAKGMKQATEKARKKMDAEEENRTLRAKDRVRQQQLKKAKEQTAALKQEANMAKLSAQLNKARMDAVMKAATSGSDPQAASTRATQAFAESWAGSNNTTPEAVMGMIKDNGL</sequence>
<reference evidence="2" key="1">
    <citation type="submission" date="2023-11" db="EMBL/GenBank/DDBJ databases">
        <title>MicrobeMod: A computational toolkit for identifying prokaryotic methylation and restriction-modification with nanopore sequencing.</title>
        <authorList>
            <person name="Crits-Christoph A."/>
            <person name="Kang S.C."/>
            <person name="Lee H."/>
            <person name="Ostrov N."/>
        </authorList>
    </citation>
    <scope>NUCLEOTIDE SEQUENCE</scope>
    <source>
        <strain evidence="2">ATCC BAA-953</strain>
    </source>
</reference>
<dbReference type="RefSeq" id="WP_198350032.1">
    <property type="nucleotide sequence ID" value="NZ_JABASV010000012.1"/>
</dbReference>
<protein>
    <recommendedName>
        <fullName evidence="4">SWIM-type domain-containing protein</fullName>
    </recommendedName>
</protein>
<dbReference type="AlphaFoldDB" id="A0AAJ2VVH4"/>
<dbReference type="GeneID" id="303167618"/>
<comment type="caution">
    <text evidence="2">The sequence shown here is derived from an EMBL/GenBank/DDBJ whole genome shotgun (WGS) entry which is preliminary data.</text>
</comment>
<proteinExistence type="predicted"/>